<protein>
    <recommendedName>
        <fullName evidence="2">Outer membrane protein beta-barrel domain-containing protein</fullName>
    </recommendedName>
</protein>
<dbReference type="NCBIfam" id="TIGR02001">
    <property type="entry name" value="gcw_chp"/>
    <property type="match status" value="1"/>
</dbReference>
<accession>A0A382CL55</accession>
<dbReference type="AlphaFoldDB" id="A0A382CL55"/>
<dbReference type="InterPro" id="IPR010239">
    <property type="entry name" value="CHP02001"/>
</dbReference>
<evidence type="ECO:0000313" key="1">
    <source>
        <dbReference type="EMBL" id="SVB26522.1"/>
    </source>
</evidence>
<proteinExistence type="predicted"/>
<organism evidence="1">
    <name type="scientific">marine metagenome</name>
    <dbReference type="NCBI Taxonomy" id="408172"/>
    <lineage>
        <taxon>unclassified sequences</taxon>
        <taxon>metagenomes</taxon>
        <taxon>ecological metagenomes</taxon>
    </lineage>
</organism>
<name>A0A382CL55_9ZZZZ</name>
<dbReference type="Pfam" id="PF09694">
    <property type="entry name" value="Gcw_chp"/>
    <property type="match status" value="1"/>
</dbReference>
<feature type="non-terminal residue" evidence="1">
    <location>
        <position position="151"/>
    </location>
</feature>
<dbReference type="EMBL" id="UINC01034927">
    <property type="protein sequence ID" value="SVB26522.1"/>
    <property type="molecule type" value="Genomic_DNA"/>
</dbReference>
<gene>
    <name evidence="1" type="ORF">METZ01_LOCUS179376</name>
</gene>
<reference evidence="1" key="1">
    <citation type="submission" date="2018-05" db="EMBL/GenBank/DDBJ databases">
        <authorList>
            <person name="Lanie J.A."/>
            <person name="Ng W.-L."/>
            <person name="Kazmierczak K.M."/>
            <person name="Andrzejewski T.M."/>
            <person name="Davidsen T.M."/>
            <person name="Wayne K.J."/>
            <person name="Tettelin H."/>
            <person name="Glass J.I."/>
            <person name="Rusch D."/>
            <person name="Podicherti R."/>
            <person name="Tsui H.-C.T."/>
            <person name="Winkler M.E."/>
        </authorList>
    </citation>
    <scope>NUCLEOTIDE SEQUENCE</scope>
</reference>
<feature type="non-terminal residue" evidence="1">
    <location>
        <position position="1"/>
    </location>
</feature>
<sequence>MKFKKIAVLLLVSMSYMSLSAAEVEFNGALTNDYIWRGMSQSAEDPAVSGGFDVTSSKHGAYVGAWGSYVDFDSETNTEVDFYFGYADESARGVSFDVGYISYNYPSEGDLKFEEIYVGLAYKWVGVLISKGLEDAPDNTEWSVALGDSGL</sequence>
<evidence type="ECO:0008006" key="2">
    <source>
        <dbReference type="Google" id="ProtNLM"/>
    </source>
</evidence>